<feature type="compositionally biased region" description="Pro residues" evidence="7">
    <location>
        <begin position="89"/>
        <end position="105"/>
    </location>
</feature>
<dbReference type="InterPro" id="IPR036366">
    <property type="entry name" value="PGBDSf"/>
</dbReference>
<dbReference type="GO" id="GO:0018104">
    <property type="term" value="P:peptidoglycan-protein cross-linking"/>
    <property type="evidence" value="ECO:0007669"/>
    <property type="project" value="TreeGrafter"/>
</dbReference>
<dbReference type="Gene3D" id="2.40.440.10">
    <property type="entry name" value="L,D-transpeptidase catalytic domain-like"/>
    <property type="match status" value="1"/>
</dbReference>
<sequence>MSGSIRRGTVTVVTAAALAVGLGACGGVTWTPKGSETVAAPEVTGGVAGVAGTSETATPSPTATPGPTAPSRSAAPTPTPSATRTVTPKPKPTPSGTPKPKPPPSRTAEPVHEVLRLGDRGPEVLALQKRLSSLGYWLGEPDGHYGGLTQQAVWALQKTAGISRDGKVGRRTQRALDDGVRPRTRLDGNGVDIDLGRQILMIVRGGQVRYTLNTSTGGGYEYERKDGSTATARTPKGTFRVGYTVDGPDEGFLGEMWRPRYFNGGYAVHGSPSIPAYPASHGCARVSNAAMDMIWSRDLMPKGSGVLVR</sequence>
<dbReference type="GO" id="GO:0071972">
    <property type="term" value="F:peptidoglycan L,D-transpeptidase activity"/>
    <property type="evidence" value="ECO:0007669"/>
    <property type="project" value="TreeGrafter"/>
</dbReference>
<dbReference type="PANTHER" id="PTHR30582:SF2">
    <property type="entry name" value="L,D-TRANSPEPTIDASE YCIB-RELATED"/>
    <property type="match status" value="1"/>
</dbReference>
<dbReference type="Pfam" id="PF03734">
    <property type="entry name" value="YkuD"/>
    <property type="match status" value="1"/>
</dbReference>
<evidence type="ECO:0000256" key="2">
    <source>
        <dbReference type="ARBA" id="ARBA00022679"/>
    </source>
</evidence>
<keyword evidence="4 6" id="KW-0573">Peptidoglycan synthesis</keyword>
<dbReference type="PANTHER" id="PTHR30582">
    <property type="entry name" value="L,D-TRANSPEPTIDASE"/>
    <property type="match status" value="1"/>
</dbReference>
<name>A0A512SY87_9MICO</name>
<feature type="compositionally biased region" description="Low complexity" evidence="7">
    <location>
        <begin position="69"/>
        <end position="88"/>
    </location>
</feature>
<evidence type="ECO:0000313" key="10">
    <source>
        <dbReference type="Proteomes" id="UP000321793"/>
    </source>
</evidence>
<feature type="active site" description="Proton donor/acceptor" evidence="6">
    <location>
        <position position="269"/>
    </location>
</feature>
<dbReference type="InterPro" id="IPR002477">
    <property type="entry name" value="Peptidoglycan-bd-like"/>
</dbReference>
<evidence type="ECO:0000256" key="1">
    <source>
        <dbReference type="ARBA" id="ARBA00004752"/>
    </source>
</evidence>
<evidence type="ECO:0000256" key="6">
    <source>
        <dbReference type="PROSITE-ProRule" id="PRU01373"/>
    </source>
</evidence>
<comment type="caution">
    <text evidence="9">The sequence shown here is derived from an EMBL/GenBank/DDBJ whole genome shotgun (WGS) entry which is preliminary data.</text>
</comment>
<keyword evidence="3 6" id="KW-0133">Cell shape</keyword>
<dbReference type="GO" id="GO:0008360">
    <property type="term" value="P:regulation of cell shape"/>
    <property type="evidence" value="ECO:0007669"/>
    <property type="project" value="UniProtKB-UniRule"/>
</dbReference>
<feature type="active site" description="Nucleophile" evidence="6">
    <location>
        <position position="283"/>
    </location>
</feature>
<gene>
    <name evidence="9" type="ORF">KLO01_09740</name>
</gene>
<evidence type="ECO:0000256" key="4">
    <source>
        <dbReference type="ARBA" id="ARBA00022984"/>
    </source>
</evidence>
<reference evidence="9 10" key="1">
    <citation type="submission" date="2019-07" db="EMBL/GenBank/DDBJ databases">
        <title>Whole genome shotgun sequence of Knoellia locipacati NBRC 109775.</title>
        <authorList>
            <person name="Hosoyama A."/>
            <person name="Uohara A."/>
            <person name="Ohji S."/>
            <person name="Ichikawa N."/>
        </authorList>
    </citation>
    <scope>NUCLEOTIDE SEQUENCE [LARGE SCALE GENOMIC DNA]</scope>
    <source>
        <strain evidence="9 10">NBRC 109775</strain>
    </source>
</reference>
<dbReference type="UniPathway" id="UPA00219"/>
<organism evidence="9 10">
    <name type="scientific">Knoellia locipacati</name>
    <dbReference type="NCBI Taxonomy" id="882824"/>
    <lineage>
        <taxon>Bacteria</taxon>
        <taxon>Bacillati</taxon>
        <taxon>Actinomycetota</taxon>
        <taxon>Actinomycetes</taxon>
        <taxon>Micrococcales</taxon>
        <taxon>Intrasporangiaceae</taxon>
        <taxon>Knoellia</taxon>
    </lineage>
</organism>
<evidence type="ECO:0000259" key="8">
    <source>
        <dbReference type="PROSITE" id="PS52029"/>
    </source>
</evidence>
<evidence type="ECO:0000256" key="5">
    <source>
        <dbReference type="ARBA" id="ARBA00023316"/>
    </source>
</evidence>
<evidence type="ECO:0000256" key="7">
    <source>
        <dbReference type="SAM" id="MobiDB-lite"/>
    </source>
</evidence>
<evidence type="ECO:0000313" key="9">
    <source>
        <dbReference type="EMBL" id="GEQ12927.1"/>
    </source>
</evidence>
<dbReference type="InterPro" id="IPR050979">
    <property type="entry name" value="LD-transpeptidase"/>
</dbReference>
<keyword evidence="10" id="KW-1185">Reference proteome</keyword>
<dbReference type="InterPro" id="IPR036365">
    <property type="entry name" value="PGBD-like_sf"/>
</dbReference>
<dbReference type="CDD" id="cd16913">
    <property type="entry name" value="YkuD_like"/>
    <property type="match status" value="1"/>
</dbReference>
<dbReference type="EMBL" id="BKBA01000003">
    <property type="protein sequence ID" value="GEQ12927.1"/>
    <property type="molecule type" value="Genomic_DNA"/>
</dbReference>
<dbReference type="AlphaFoldDB" id="A0A512SY87"/>
<protein>
    <recommendedName>
        <fullName evidence="8">L,D-TPase catalytic domain-containing protein</fullName>
    </recommendedName>
</protein>
<feature type="compositionally biased region" description="Low complexity" evidence="7">
    <location>
        <begin position="44"/>
        <end position="61"/>
    </location>
</feature>
<keyword evidence="2" id="KW-0808">Transferase</keyword>
<dbReference type="GO" id="GO:0005576">
    <property type="term" value="C:extracellular region"/>
    <property type="evidence" value="ECO:0007669"/>
    <property type="project" value="TreeGrafter"/>
</dbReference>
<keyword evidence="5 6" id="KW-0961">Cell wall biogenesis/degradation</keyword>
<feature type="domain" description="L,D-TPase catalytic" evidence="8">
    <location>
        <begin position="189"/>
        <end position="309"/>
    </location>
</feature>
<dbReference type="PROSITE" id="PS52029">
    <property type="entry name" value="LD_TPASE"/>
    <property type="match status" value="1"/>
</dbReference>
<comment type="pathway">
    <text evidence="1 6">Cell wall biogenesis; peptidoglycan biosynthesis.</text>
</comment>
<dbReference type="GO" id="GO:0016740">
    <property type="term" value="F:transferase activity"/>
    <property type="evidence" value="ECO:0007669"/>
    <property type="project" value="UniProtKB-KW"/>
</dbReference>
<feature type="region of interest" description="Disordered" evidence="7">
    <location>
        <begin position="44"/>
        <end position="110"/>
    </location>
</feature>
<dbReference type="PROSITE" id="PS51257">
    <property type="entry name" value="PROKAR_LIPOPROTEIN"/>
    <property type="match status" value="1"/>
</dbReference>
<proteinExistence type="predicted"/>
<dbReference type="Pfam" id="PF01471">
    <property type="entry name" value="PG_binding_1"/>
    <property type="match status" value="1"/>
</dbReference>
<dbReference type="InterPro" id="IPR038063">
    <property type="entry name" value="Transpep_catalytic_dom"/>
</dbReference>
<dbReference type="Gene3D" id="1.10.101.10">
    <property type="entry name" value="PGBD-like superfamily/PGBD"/>
    <property type="match status" value="1"/>
</dbReference>
<evidence type="ECO:0000256" key="3">
    <source>
        <dbReference type="ARBA" id="ARBA00022960"/>
    </source>
</evidence>
<dbReference type="SUPFAM" id="SSF141523">
    <property type="entry name" value="L,D-transpeptidase catalytic domain-like"/>
    <property type="match status" value="1"/>
</dbReference>
<dbReference type="RefSeq" id="WP_246136051.1">
    <property type="nucleotide sequence ID" value="NZ_BAABDN010000001.1"/>
</dbReference>
<dbReference type="GO" id="GO:0071555">
    <property type="term" value="P:cell wall organization"/>
    <property type="evidence" value="ECO:0007669"/>
    <property type="project" value="UniProtKB-UniRule"/>
</dbReference>
<dbReference type="SUPFAM" id="SSF47090">
    <property type="entry name" value="PGBD-like"/>
    <property type="match status" value="1"/>
</dbReference>
<accession>A0A512SY87</accession>
<dbReference type="Proteomes" id="UP000321793">
    <property type="component" value="Unassembled WGS sequence"/>
</dbReference>
<dbReference type="InterPro" id="IPR005490">
    <property type="entry name" value="LD_TPept_cat_dom"/>
</dbReference>